<accession>A0A423P868</accession>
<dbReference type="EMBL" id="MOBZ01000006">
    <property type="protein sequence ID" value="ROO10967.1"/>
    <property type="molecule type" value="Genomic_DNA"/>
</dbReference>
<dbReference type="Proteomes" id="UP000283619">
    <property type="component" value="Unassembled WGS sequence"/>
</dbReference>
<evidence type="ECO:0000313" key="1">
    <source>
        <dbReference type="EMBL" id="ROO10967.1"/>
    </source>
</evidence>
<evidence type="ECO:0000313" key="2">
    <source>
        <dbReference type="Proteomes" id="UP000283619"/>
    </source>
</evidence>
<comment type="caution">
    <text evidence="1">The sequence shown here is derived from an EMBL/GenBank/DDBJ whole genome shotgun (WGS) entry which is preliminary data.</text>
</comment>
<dbReference type="AlphaFoldDB" id="A0A423P868"/>
<name>A0A423P868_PSEFL</name>
<organism evidence="1 2">
    <name type="scientific">Pseudomonas fluorescens</name>
    <dbReference type="NCBI Taxonomy" id="294"/>
    <lineage>
        <taxon>Bacteria</taxon>
        <taxon>Pseudomonadati</taxon>
        <taxon>Pseudomonadota</taxon>
        <taxon>Gammaproteobacteria</taxon>
        <taxon>Pseudomonadales</taxon>
        <taxon>Pseudomonadaceae</taxon>
        <taxon>Pseudomonas</taxon>
    </lineage>
</organism>
<sequence length="119" mass="13998">MTDSGRFGMIWLQRLLLVVGAFACMLYFSAHALSNALMLLMDRENFIPAQSSIWTFEPYEINQGSSSYWLYGEDRHNYYFFAYVPEHSYRVIAKDNGCASFDKRDVRTWCMDHAVEVRR</sequence>
<reference evidence="1 2" key="1">
    <citation type="submission" date="2016-10" db="EMBL/GenBank/DDBJ databases">
        <title>Comparative genome analysis of multiple Pseudomonas spp. focuses on biocontrol and plant growth promoting traits.</title>
        <authorList>
            <person name="Tao X.-Y."/>
            <person name="Taylor C.G."/>
        </authorList>
    </citation>
    <scope>NUCLEOTIDE SEQUENCE [LARGE SCALE GENOMIC DNA]</scope>
    <source>
        <strain evidence="1 2">36G2</strain>
    </source>
</reference>
<protein>
    <submittedName>
        <fullName evidence="1">Uncharacterized protein</fullName>
    </submittedName>
</protein>
<dbReference type="RefSeq" id="WP_077575072.1">
    <property type="nucleotide sequence ID" value="NZ_MOBZ01000006.1"/>
</dbReference>
<proteinExistence type="predicted"/>
<gene>
    <name evidence="1" type="ORF">BK673_08540</name>
</gene>